<dbReference type="InterPro" id="IPR006180">
    <property type="entry name" value="3-OHacyl-CoA_DH_CS"/>
</dbReference>
<dbReference type="Pfam" id="PF02737">
    <property type="entry name" value="3HCDH_N"/>
    <property type="match status" value="1"/>
</dbReference>
<dbReference type="OrthoDB" id="9803287at2"/>
<comment type="caution">
    <text evidence="5">The sequence shown here is derived from an EMBL/GenBank/DDBJ whole genome shotgun (WGS) entry which is preliminary data.</text>
</comment>
<dbReference type="InterPro" id="IPR006108">
    <property type="entry name" value="3HC_DH_C"/>
</dbReference>
<dbReference type="RefSeq" id="WP_106206010.1">
    <property type="nucleotide sequence ID" value="NZ_PVTD01000007.1"/>
</dbReference>
<dbReference type="PANTHER" id="PTHR48075:SF1">
    <property type="entry name" value="LAMBDA-CRYSTALLIN HOMOLOG"/>
    <property type="match status" value="1"/>
</dbReference>
<dbReference type="Proteomes" id="UP000239480">
    <property type="component" value="Unassembled WGS sequence"/>
</dbReference>
<accession>A0A2T0RLY7</accession>
<reference evidence="5 6" key="1">
    <citation type="submission" date="2018-03" db="EMBL/GenBank/DDBJ databases">
        <title>Genomic Encyclopedia of Archaeal and Bacterial Type Strains, Phase II (KMG-II): from individual species to whole genera.</title>
        <authorList>
            <person name="Goeker M."/>
        </authorList>
    </citation>
    <scope>NUCLEOTIDE SEQUENCE [LARGE SCALE GENOMIC DNA]</scope>
    <source>
        <strain evidence="5 6">DSM 29328</strain>
    </source>
</reference>
<dbReference type="GO" id="GO:0006631">
    <property type="term" value="P:fatty acid metabolic process"/>
    <property type="evidence" value="ECO:0007669"/>
    <property type="project" value="InterPro"/>
</dbReference>
<gene>
    <name evidence="5" type="ORF">CLV78_107128</name>
</gene>
<dbReference type="Gene3D" id="3.40.50.720">
    <property type="entry name" value="NAD(P)-binding Rossmann-like Domain"/>
    <property type="match status" value="1"/>
</dbReference>
<proteinExistence type="inferred from homology"/>
<dbReference type="GO" id="GO:0050104">
    <property type="term" value="F:L-gulonate 3-dehydrogenase activity"/>
    <property type="evidence" value="ECO:0007669"/>
    <property type="project" value="TreeGrafter"/>
</dbReference>
<dbReference type="AlphaFoldDB" id="A0A2T0RLY7"/>
<name>A0A2T0RLY7_9RHOB</name>
<dbReference type="InterPro" id="IPR006176">
    <property type="entry name" value="3-OHacyl-CoA_DH_NAD-bd"/>
</dbReference>
<evidence type="ECO:0000259" key="3">
    <source>
        <dbReference type="Pfam" id="PF00725"/>
    </source>
</evidence>
<evidence type="ECO:0000256" key="2">
    <source>
        <dbReference type="ARBA" id="ARBA00023002"/>
    </source>
</evidence>
<dbReference type="Pfam" id="PF00725">
    <property type="entry name" value="3HCDH"/>
    <property type="match status" value="1"/>
</dbReference>
<sequence length="317" mass="33826">MTKRIGIVGAGIVGRSWAICFARSGCEVDLYDVQPGVVEGALDAIAAQLEDLDSLGLLRQSSSKEVLAALKPAATLDEAVGAADYVQENGPERIEVKRELTAALDAATPDGVPIASSTSALLPSRISDGLPGASRCLVAHPLNPPHLIPAVEIVPAPATAAETVARTAELMTRIGQSPVVAHRETEGFIMNRLQGAVLDEAIKLIAEGIAEPEDVDLAMSAGLSRRWSFMGPLETIDLNAPEGIAGFFDRYGEAYRTIGRDRPTRHDWTGPLAERLVAARRDALPECELAARKGWRDRKLAELAAFFNEEKNGGTYV</sequence>
<dbReference type="SUPFAM" id="SSF48179">
    <property type="entry name" value="6-phosphogluconate dehydrogenase C-terminal domain-like"/>
    <property type="match status" value="1"/>
</dbReference>
<evidence type="ECO:0000313" key="5">
    <source>
        <dbReference type="EMBL" id="PRY22204.1"/>
    </source>
</evidence>
<evidence type="ECO:0000259" key="4">
    <source>
        <dbReference type="Pfam" id="PF02737"/>
    </source>
</evidence>
<dbReference type="NCBIfam" id="NF004783">
    <property type="entry name" value="PRK06129.1"/>
    <property type="match status" value="1"/>
</dbReference>
<dbReference type="Gene3D" id="1.10.1040.10">
    <property type="entry name" value="N-(1-d-carboxylethyl)-l-norvaline Dehydrogenase, domain 2"/>
    <property type="match status" value="1"/>
</dbReference>
<keyword evidence="2" id="KW-0560">Oxidoreductase</keyword>
<dbReference type="EMBL" id="PVTD01000007">
    <property type="protein sequence ID" value="PRY22204.1"/>
    <property type="molecule type" value="Genomic_DNA"/>
</dbReference>
<dbReference type="GO" id="GO:0070403">
    <property type="term" value="F:NAD+ binding"/>
    <property type="evidence" value="ECO:0007669"/>
    <property type="project" value="InterPro"/>
</dbReference>
<dbReference type="InterPro" id="IPR036291">
    <property type="entry name" value="NAD(P)-bd_dom_sf"/>
</dbReference>
<organism evidence="5 6">
    <name type="scientific">Aliiruegeria haliotis</name>
    <dbReference type="NCBI Taxonomy" id="1280846"/>
    <lineage>
        <taxon>Bacteria</taxon>
        <taxon>Pseudomonadati</taxon>
        <taxon>Pseudomonadota</taxon>
        <taxon>Alphaproteobacteria</taxon>
        <taxon>Rhodobacterales</taxon>
        <taxon>Roseobacteraceae</taxon>
        <taxon>Aliiruegeria</taxon>
    </lineage>
</organism>
<protein>
    <submittedName>
        <fullName evidence="5">3-hydroxyacyl-CoA dehydrogenase</fullName>
    </submittedName>
</protein>
<dbReference type="SUPFAM" id="SSF51735">
    <property type="entry name" value="NAD(P)-binding Rossmann-fold domains"/>
    <property type="match status" value="1"/>
</dbReference>
<dbReference type="PANTHER" id="PTHR48075">
    <property type="entry name" value="3-HYDROXYACYL-COA DEHYDROGENASE FAMILY PROTEIN"/>
    <property type="match status" value="1"/>
</dbReference>
<dbReference type="PROSITE" id="PS00067">
    <property type="entry name" value="3HCDH"/>
    <property type="match status" value="1"/>
</dbReference>
<comment type="similarity">
    <text evidence="1">Belongs to the 3-hydroxyacyl-CoA dehydrogenase family.</text>
</comment>
<dbReference type="InterPro" id="IPR013328">
    <property type="entry name" value="6PGD_dom2"/>
</dbReference>
<evidence type="ECO:0000256" key="1">
    <source>
        <dbReference type="ARBA" id="ARBA00009463"/>
    </source>
</evidence>
<evidence type="ECO:0000313" key="6">
    <source>
        <dbReference type="Proteomes" id="UP000239480"/>
    </source>
</evidence>
<keyword evidence="6" id="KW-1185">Reference proteome</keyword>
<feature type="domain" description="3-hydroxyacyl-CoA dehydrogenase C-terminal" evidence="3">
    <location>
        <begin position="187"/>
        <end position="254"/>
    </location>
</feature>
<feature type="domain" description="3-hydroxyacyl-CoA dehydrogenase NAD binding" evidence="4">
    <location>
        <begin position="5"/>
        <end position="183"/>
    </location>
</feature>
<dbReference type="InterPro" id="IPR008927">
    <property type="entry name" value="6-PGluconate_DH-like_C_sf"/>
</dbReference>